<sequence length="110" mass="12264">MMKIFKVSALLIGLTLLISSCRTVSYMGDKLPPTSKLDVYYDTKDVKKNYKVIRHIYASTLIRAEKTREAILTKAKSAGADAVIIPKITTNTNGKTTESYQEADAIKYLD</sequence>
<gene>
    <name evidence="2" type="ORF">SAMN04488132_10525</name>
</gene>
<dbReference type="EMBL" id="FUWH01000005">
    <property type="protein sequence ID" value="SJZ83653.1"/>
    <property type="molecule type" value="Genomic_DNA"/>
</dbReference>
<keyword evidence="3" id="KW-1185">Reference proteome</keyword>
<dbReference type="AlphaFoldDB" id="A0A1T4NWQ9"/>
<dbReference type="RefSeq" id="WP_139367091.1">
    <property type="nucleotide sequence ID" value="NZ_FUWH01000005.1"/>
</dbReference>
<feature type="chain" id="PRO_5012029665" evidence="1">
    <location>
        <begin position="26"/>
        <end position="110"/>
    </location>
</feature>
<reference evidence="2 3" key="1">
    <citation type="submission" date="2017-02" db="EMBL/GenBank/DDBJ databases">
        <authorList>
            <person name="Peterson S.W."/>
        </authorList>
    </citation>
    <scope>NUCLEOTIDE SEQUENCE [LARGE SCALE GENOMIC DNA]</scope>
    <source>
        <strain evidence="2 3">DSM 22335</strain>
    </source>
</reference>
<dbReference type="OrthoDB" id="666740at2"/>
<keyword evidence="1" id="KW-0732">Signal</keyword>
<evidence type="ECO:0000313" key="2">
    <source>
        <dbReference type="EMBL" id="SJZ83653.1"/>
    </source>
</evidence>
<protein>
    <submittedName>
        <fullName evidence="2">Uncharacterized protein</fullName>
    </submittedName>
</protein>
<evidence type="ECO:0000313" key="3">
    <source>
        <dbReference type="Proteomes" id="UP000190888"/>
    </source>
</evidence>
<dbReference type="Proteomes" id="UP000190888">
    <property type="component" value="Unassembled WGS sequence"/>
</dbReference>
<dbReference type="STRING" id="413434.SAMN04488132_10525"/>
<organism evidence="2 3">
    <name type="scientific">Sediminibacterium ginsengisoli</name>
    <dbReference type="NCBI Taxonomy" id="413434"/>
    <lineage>
        <taxon>Bacteria</taxon>
        <taxon>Pseudomonadati</taxon>
        <taxon>Bacteroidota</taxon>
        <taxon>Chitinophagia</taxon>
        <taxon>Chitinophagales</taxon>
        <taxon>Chitinophagaceae</taxon>
        <taxon>Sediminibacterium</taxon>
    </lineage>
</organism>
<feature type="signal peptide" evidence="1">
    <location>
        <begin position="1"/>
        <end position="25"/>
    </location>
</feature>
<accession>A0A1T4NWQ9</accession>
<evidence type="ECO:0000256" key="1">
    <source>
        <dbReference type="SAM" id="SignalP"/>
    </source>
</evidence>
<name>A0A1T4NWQ9_9BACT</name>
<proteinExistence type="predicted"/>
<dbReference type="PROSITE" id="PS51257">
    <property type="entry name" value="PROKAR_LIPOPROTEIN"/>
    <property type="match status" value="1"/>
</dbReference>